<dbReference type="PIRSF" id="PIRSF000350">
    <property type="entry name" value="Mercury_reductase_MerA"/>
    <property type="match status" value="1"/>
</dbReference>
<evidence type="ECO:0000259" key="8">
    <source>
        <dbReference type="Pfam" id="PF02852"/>
    </source>
</evidence>
<evidence type="ECO:0000259" key="9">
    <source>
        <dbReference type="Pfam" id="PF07992"/>
    </source>
</evidence>
<keyword evidence="3 6" id="KW-0274">FAD</keyword>
<dbReference type="InterPro" id="IPR004099">
    <property type="entry name" value="Pyr_nucl-diS_OxRdtase_dimer"/>
</dbReference>
<evidence type="ECO:0000313" key="11">
    <source>
        <dbReference type="Proteomes" id="UP000584867"/>
    </source>
</evidence>
<feature type="binding site" evidence="6">
    <location>
        <position position="335"/>
    </location>
    <ligand>
        <name>FAD</name>
        <dbReference type="ChEBI" id="CHEBI:57692"/>
    </ligand>
</feature>
<comment type="cofactor">
    <cofactor evidence="6">
        <name>FAD</name>
        <dbReference type="ChEBI" id="CHEBI:57692"/>
    </cofactor>
    <text evidence="6">Binds 1 FAD per subunit.</text>
</comment>
<dbReference type="SUPFAM" id="SSF55424">
    <property type="entry name" value="FAD/NAD-linked reductases, dimerisation (C-terminal) domain"/>
    <property type="match status" value="1"/>
</dbReference>
<protein>
    <submittedName>
        <fullName evidence="10">Pyruvate/2-oxoglutarate dehydrogenase complex dihydrolipoamide dehydrogenase (E3) component</fullName>
    </submittedName>
</protein>
<feature type="disulfide bond" description="Redox-active" evidence="7">
    <location>
        <begin position="65"/>
        <end position="70"/>
    </location>
</feature>
<dbReference type="Gene3D" id="3.50.50.60">
    <property type="entry name" value="FAD/NAD(P)-binding domain"/>
    <property type="match status" value="2"/>
</dbReference>
<feature type="binding site" evidence="6">
    <location>
        <position position="137"/>
    </location>
    <ligand>
        <name>FAD</name>
        <dbReference type="ChEBI" id="CHEBI:57692"/>
    </ligand>
</feature>
<evidence type="ECO:0000256" key="5">
    <source>
        <dbReference type="PIRSR" id="PIRSR000350-2"/>
    </source>
</evidence>
<feature type="binding site" evidence="6">
    <location>
        <position position="226"/>
    </location>
    <ligand>
        <name>NAD(+)</name>
        <dbReference type="ChEBI" id="CHEBI:57540"/>
    </ligand>
</feature>
<proteinExistence type="inferred from homology"/>
<dbReference type="PRINTS" id="PR00368">
    <property type="entry name" value="FADPNR"/>
</dbReference>
<dbReference type="Pfam" id="PF07992">
    <property type="entry name" value="Pyr_redox_2"/>
    <property type="match status" value="1"/>
</dbReference>
<evidence type="ECO:0000256" key="3">
    <source>
        <dbReference type="ARBA" id="ARBA00022827"/>
    </source>
</evidence>
<dbReference type="PANTHER" id="PTHR43014:SF2">
    <property type="entry name" value="MERCURIC REDUCTASE"/>
    <property type="match status" value="1"/>
</dbReference>
<evidence type="ECO:0000313" key="10">
    <source>
        <dbReference type="EMBL" id="MBB5063034.1"/>
    </source>
</evidence>
<reference evidence="10 11" key="1">
    <citation type="submission" date="2020-08" db="EMBL/GenBank/DDBJ databases">
        <title>Genomic Encyclopedia of Type Strains, Phase IV (KMG-V): Genome sequencing to study the core and pangenomes of soil and plant-associated prokaryotes.</title>
        <authorList>
            <person name="Whitman W."/>
        </authorList>
    </citation>
    <scope>NUCLEOTIDE SEQUENCE [LARGE SCALE GENOMIC DNA]</scope>
    <source>
        <strain evidence="10 11">X5P3</strain>
    </source>
</reference>
<keyword evidence="6" id="KW-0547">Nucleotide-binding</keyword>
<feature type="binding site" evidence="6">
    <location>
        <begin position="203"/>
        <end position="210"/>
    </location>
    <ligand>
        <name>NAD(+)</name>
        <dbReference type="ChEBI" id="CHEBI:57540"/>
    </ligand>
</feature>
<dbReference type="PANTHER" id="PTHR43014">
    <property type="entry name" value="MERCURIC REDUCTASE"/>
    <property type="match status" value="1"/>
</dbReference>
<feature type="binding site" evidence="6">
    <location>
        <position position="294"/>
    </location>
    <ligand>
        <name>NAD(+)</name>
        <dbReference type="ChEBI" id="CHEBI:57540"/>
    </ligand>
</feature>
<dbReference type="SUPFAM" id="SSF51905">
    <property type="entry name" value="FAD/NAD(P)-binding domain"/>
    <property type="match status" value="1"/>
</dbReference>
<dbReference type="FunFam" id="3.30.390.30:FF:000001">
    <property type="entry name" value="Dihydrolipoyl dehydrogenase"/>
    <property type="match status" value="1"/>
</dbReference>
<organism evidence="10 11">
    <name type="scientific">Granulicella mallensis</name>
    <dbReference type="NCBI Taxonomy" id="940614"/>
    <lineage>
        <taxon>Bacteria</taxon>
        <taxon>Pseudomonadati</taxon>
        <taxon>Acidobacteriota</taxon>
        <taxon>Terriglobia</taxon>
        <taxon>Terriglobales</taxon>
        <taxon>Acidobacteriaceae</taxon>
        <taxon>Granulicella</taxon>
    </lineage>
</organism>
<feature type="domain" description="FAD/NAD(P)-binding" evidence="9">
    <location>
        <begin position="28"/>
        <end position="348"/>
    </location>
</feature>
<dbReference type="Pfam" id="PF02852">
    <property type="entry name" value="Pyr_redox_dim"/>
    <property type="match status" value="1"/>
</dbReference>
<dbReference type="InterPro" id="IPR016156">
    <property type="entry name" value="FAD/NAD-linked_Rdtase_dimer_sf"/>
</dbReference>
<dbReference type="InterPro" id="IPR036188">
    <property type="entry name" value="FAD/NAD-bd_sf"/>
</dbReference>
<comment type="caution">
    <text evidence="10">The sequence shown here is derived from an EMBL/GenBank/DDBJ whole genome shotgun (WGS) entry which is preliminary data.</text>
</comment>
<evidence type="ECO:0000256" key="2">
    <source>
        <dbReference type="ARBA" id="ARBA00022630"/>
    </source>
</evidence>
<dbReference type="AlphaFoldDB" id="A0A7W8E8Z0"/>
<dbReference type="InterPro" id="IPR023753">
    <property type="entry name" value="FAD/NAD-binding_dom"/>
</dbReference>
<feature type="domain" description="Pyridine nucleotide-disulphide oxidoreductase dimerisation" evidence="8">
    <location>
        <begin position="369"/>
        <end position="475"/>
    </location>
</feature>
<feature type="binding site" evidence="6">
    <location>
        <position position="74"/>
    </location>
    <ligand>
        <name>FAD</name>
        <dbReference type="ChEBI" id="CHEBI:57692"/>
    </ligand>
</feature>
<dbReference type="Gene3D" id="3.30.390.30">
    <property type="match status" value="1"/>
</dbReference>
<dbReference type="PRINTS" id="PR00411">
    <property type="entry name" value="PNDRDTASEI"/>
</dbReference>
<accession>A0A7W8E8Z0</accession>
<dbReference type="Proteomes" id="UP000584867">
    <property type="component" value="Unassembled WGS sequence"/>
</dbReference>
<dbReference type="GO" id="GO:0050660">
    <property type="term" value="F:flavin adenine dinucleotide binding"/>
    <property type="evidence" value="ECO:0007669"/>
    <property type="project" value="TreeGrafter"/>
</dbReference>
<dbReference type="InterPro" id="IPR001100">
    <property type="entry name" value="Pyr_nuc-diS_OxRdtase"/>
</dbReference>
<name>A0A7W8E8Z0_9BACT</name>
<evidence type="ECO:0000256" key="4">
    <source>
        <dbReference type="ARBA" id="ARBA00023002"/>
    </source>
</evidence>
<dbReference type="GO" id="GO:0003955">
    <property type="term" value="F:NAD(P)H dehydrogenase (quinone) activity"/>
    <property type="evidence" value="ECO:0007669"/>
    <property type="project" value="TreeGrafter"/>
</dbReference>
<keyword evidence="6" id="KW-0520">NAD</keyword>
<evidence type="ECO:0000256" key="7">
    <source>
        <dbReference type="PIRSR" id="PIRSR000350-4"/>
    </source>
</evidence>
<keyword evidence="10" id="KW-0670">Pyruvate</keyword>
<evidence type="ECO:0000256" key="1">
    <source>
        <dbReference type="ARBA" id="ARBA00007532"/>
    </source>
</evidence>
<keyword evidence="2" id="KW-0285">Flavoprotein</keyword>
<comment type="similarity">
    <text evidence="1">Belongs to the class-I pyridine nucleotide-disulfide oxidoreductase family.</text>
</comment>
<feature type="binding site" evidence="6">
    <location>
        <begin position="166"/>
        <end position="168"/>
    </location>
    <ligand>
        <name>FAD</name>
        <dbReference type="ChEBI" id="CHEBI:57692"/>
    </ligand>
</feature>
<sequence length="486" mass="52338">MTSNDMNIVVSAQVEIDAGLASANIESYDVIVLGSGEAGKYIAWNLASSGKRTALVERRYIGGSCPNVACLPSKNFVHSAKVIHTAEHINSYGIHAVDSRVDITVIRGRKRAMVDGLVAMHQDRFAKSGAELIIGHGKFIGAKTLKVDLAEGSSRTLKAETVVISTGSRSFIDATPGLVEAEPLTHVEALELDEVPRHLVILGGGYIGLEFAQIMRRFGSQVTLVERNSRLLHREDEDVSELLLKIFTAEGIEIVTGARLKEVHGLSGQSVTIDFEQDGELRALKGTHLMVAAGRVPNTFGIGLDTTGIELTSQGFVHVNEYLETTVPGIFAAGDCAGSPQFTHIAFDDFRVIRDRLSGLQRSTAGRLVPSCLFVDPELARIGLSEVEAKQKKIPYRLVKLAMKAVLRTQTTGETEGFLKALISTTDDTIIGFTACGASSGEMMAPVQLAMSAKLPYTVLRDSIFAHPTFAEGLVYLFSQTPTLVA</sequence>
<feature type="active site" description="Proton acceptor" evidence="5">
    <location>
        <position position="467"/>
    </location>
</feature>
<dbReference type="RefSeq" id="WP_260330896.1">
    <property type="nucleotide sequence ID" value="NZ_JACHIO010000005.1"/>
</dbReference>
<keyword evidence="4" id="KW-0560">Oxidoreductase</keyword>
<dbReference type="EMBL" id="JACHIO010000005">
    <property type="protein sequence ID" value="MBB5063034.1"/>
    <property type="molecule type" value="Genomic_DNA"/>
</dbReference>
<evidence type="ECO:0000256" key="6">
    <source>
        <dbReference type="PIRSR" id="PIRSR000350-3"/>
    </source>
</evidence>
<gene>
    <name evidence="10" type="ORF">HDF15_001374</name>
</gene>